<evidence type="ECO:0000256" key="3">
    <source>
        <dbReference type="ARBA" id="ARBA00022692"/>
    </source>
</evidence>
<gene>
    <name evidence="8" type="ORF">G3M99_14545</name>
</gene>
<dbReference type="PANTHER" id="PTHR30177:SF4">
    <property type="entry name" value="OSMOPROTECTANT IMPORT PERMEASE PROTEIN OSMW"/>
    <property type="match status" value="1"/>
</dbReference>
<dbReference type="GO" id="GO:0016020">
    <property type="term" value="C:membrane"/>
    <property type="evidence" value="ECO:0007669"/>
    <property type="project" value="UniProtKB-SubCell"/>
</dbReference>
<reference evidence="8 9" key="1">
    <citation type="submission" date="2020-02" db="EMBL/GenBank/DDBJ databases">
        <title>Genome assembly of a novel Clostridium senegalense strain.</title>
        <authorList>
            <person name="Gupta T.B."/>
            <person name="Jauregui R."/>
            <person name="Maclean P."/>
            <person name="Nawarathana A."/>
            <person name="Brightwell G."/>
        </authorList>
    </citation>
    <scope>NUCLEOTIDE SEQUENCE [LARGE SCALE GENOMIC DNA]</scope>
    <source>
        <strain evidence="8 9">AGRFS4</strain>
    </source>
</reference>
<dbReference type="PANTHER" id="PTHR30177">
    <property type="entry name" value="GLYCINE BETAINE/L-PROLINE TRANSPORT SYSTEM PERMEASE PROTEIN PROW"/>
    <property type="match status" value="1"/>
</dbReference>
<dbReference type="RefSeq" id="WP_061994702.1">
    <property type="nucleotide sequence ID" value="NZ_JAAGPU010000031.1"/>
</dbReference>
<keyword evidence="4 6" id="KW-1133">Transmembrane helix</keyword>
<evidence type="ECO:0000313" key="9">
    <source>
        <dbReference type="Proteomes" id="UP000481872"/>
    </source>
</evidence>
<keyword evidence="9" id="KW-1185">Reference proteome</keyword>
<feature type="transmembrane region" description="Helical" evidence="6">
    <location>
        <begin position="174"/>
        <end position="196"/>
    </location>
</feature>
<feature type="transmembrane region" description="Helical" evidence="6">
    <location>
        <begin position="82"/>
        <end position="103"/>
    </location>
</feature>
<accession>A0A6M0H8Y1</accession>
<evidence type="ECO:0000256" key="1">
    <source>
        <dbReference type="ARBA" id="ARBA00004141"/>
    </source>
</evidence>
<name>A0A6M0H8Y1_9CLOT</name>
<evidence type="ECO:0000256" key="2">
    <source>
        <dbReference type="ARBA" id="ARBA00022448"/>
    </source>
</evidence>
<dbReference type="InterPro" id="IPR051204">
    <property type="entry name" value="ABC_transp_perm/SBD"/>
</dbReference>
<dbReference type="GO" id="GO:0031460">
    <property type="term" value="P:glycine betaine transport"/>
    <property type="evidence" value="ECO:0007669"/>
    <property type="project" value="TreeGrafter"/>
</dbReference>
<keyword evidence="3 6" id="KW-0812">Transmembrane</keyword>
<evidence type="ECO:0000256" key="4">
    <source>
        <dbReference type="ARBA" id="ARBA00022989"/>
    </source>
</evidence>
<sequence length="231" mass="26025">MVKKRYGIILFLSVILGLIISLIDMVVVRKEVWSMPHSMKYLFLNTISMVFIAIIVAIVFSIIAFIIFNSRIGSKFYKVYKLFIELISFIPYIAVLAILVIILGSGRKTVIILLTIYNIIYFSNSIVKLKEKTSVEMINTATAMAMSKNEIFIRINILENKNNILKVILKGIRFNINILIISSIIGVYTLGSPIIFGFKALNIKLILVGILPIAIIMLILSLLTESSKGEF</sequence>
<dbReference type="EMBL" id="JAAGPU010000031">
    <property type="protein sequence ID" value="NEU06052.1"/>
    <property type="molecule type" value="Genomic_DNA"/>
</dbReference>
<comment type="subcellular location">
    <subcellularLocation>
        <location evidence="1">Membrane</location>
        <topology evidence="1">Multi-pass membrane protein</topology>
    </subcellularLocation>
</comment>
<dbReference type="Gene3D" id="1.10.3720.10">
    <property type="entry name" value="MetI-like"/>
    <property type="match status" value="1"/>
</dbReference>
<keyword evidence="5 6" id="KW-0472">Membrane</keyword>
<feature type="transmembrane region" description="Helical" evidence="6">
    <location>
        <begin position="47"/>
        <end position="70"/>
    </location>
</feature>
<dbReference type="GO" id="GO:0055085">
    <property type="term" value="P:transmembrane transport"/>
    <property type="evidence" value="ECO:0007669"/>
    <property type="project" value="InterPro"/>
</dbReference>
<protein>
    <recommendedName>
        <fullName evidence="7">ABC transmembrane type-1 domain-containing protein</fullName>
    </recommendedName>
</protein>
<evidence type="ECO:0000256" key="5">
    <source>
        <dbReference type="ARBA" id="ARBA00023136"/>
    </source>
</evidence>
<evidence type="ECO:0000256" key="6">
    <source>
        <dbReference type="SAM" id="Phobius"/>
    </source>
</evidence>
<evidence type="ECO:0000259" key="7">
    <source>
        <dbReference type="PROSITE" id="PS50928"/>
    </source>
</evidence>
<proteinExistence type="predicted"/>
<dbReference type="PROSITE" id="PS50928">
    <property type="entry name" value="ABC_TM1"/>
    <property type="match status" value="1"/>
</dbReference>
<feature type="transmembrane region" description="Helical" evidence="6">
    <location>
        <begin position="202"/>
        <end position="223"/>
    </location>
</feature>
<feature type="transmembrane region" description="Helical" evidence="6">
    <location>
        <begin position="109"/>
        <end position="127"/>
    </location>
</feature>
<comment type="caution">
    <text evidence="8">The sequence shown here is derived from an EMBL/GenBank/DDBJ whole genome shotgun (WGS) entry which is preliminary data.</text>
</comment>
<feature type="transmembrane region" description="Helical" evidence="6">
    <location>
        <begin position="7"/>
        <end position="27"/>
    </location>
</feature>
<dbReference type="Proteomes" id="UP000481872">
    <property type="component" value="Unassembled WGS sequence"/>
</dbReference>
<dbReference type="AlphaFoldDB" id="A0A6M0H8Y1"/>
<dbReference type="SUPFAM" id="SSF161098">
    <property type="entry name" value="MetI-like"/>
    <property type="match status" value="1"/>
</dbReference>
<feature type="domain" description="ABC transmembrane type-1" evidence="7">
    <location>
        <begin position="43"/>
        <end position="224"/>
    </location>
</feature>
<evidence type="ECO:0000313" key="8">
    <source>
        <dbReference type="EMBL" id="NEU06052.1"/>
    </source>
</evidence>
<keyword evidence="2" id="KW-0813">Transport</keyword>
<dbReference type="InterPro" id="IPR000515">
    <property type="entry name" value="MetI-like"/>
</dbReference>
<dbReference type="InterPro" id="IPR035906">
    <property type="entry name" value="MetI-like_sf"/>
</dbReference>
<organism evidence="8 9">
    <name type="scientific">Clostridium senegalense</name>
    <dbReference type="NCBI Taxonomy" id="1465809"/>
    <lineage>
        <taxon>Bacteria</taxon>
        <taxon>Bacillati</taxon>
        <taxon>Bacillota</taxon>
        <taxon>Clostridia</taxon>
        <taxon>Eubacteriales</taxon>
        <taxon>Clostridiaceae</taxon>
        <taxon>Clostridium</taxon>
    </lineage>
</organism>